<protein>
    <recommendedName>
        <fullName evidence="4">RING-type E3 ubiquitin transferase</fullName>
        <ecNumber evidence="4">2.3.2.27</ecNumber>
    </recommendedName>
</protein>
<evidence type="ECO:0000256" key="5">
    <source>
        <dbReference type="ARBA" id="ARBA00022679"/>
    </source>
</evidence>
<keyword evidence="6 10" id="KW-0812">Transmembrane</keyword>
<proteinExistence type="predicted"/>
<dbReference type="PANTHER" id="PTHR33389">
    <property type="entry name" value="FAMILY PROTEIN, PUTATIVE (DUF2921)-RELATED"/>
    <property type="match status" value="1"/>
</dbReference>
<comment type="pathway">
    <text evidence="3">Protein modification; protein ubiquitination.</text>
</comment>
<evidence type="ECO:0000256" key="7">
    <source>
        <dbReference type="ARBA" id="ARBA00022786"/>
    </source>
</evidence>
<evidence type="ECO:0000259" key="12">
    <source>
        <dbReference type="Pfam" id="PF25333"/>
    </source>
</evidence>
<evidence type="ECO:0000313" key="13">
    <source>
        <dbReference type="EnsemblPlants" id="Kaladp0039s0219.1.v1.1.CDS.1"/>
    </source>
</evidence>
<sequence>MVGSGMSRSDDGKLVPHNVVFRFSYSNNSVIETSLVNGVVESLDDEKTLGFFKPVSVIGVSEMGYEYTLVEKLSKEDWGSGGGAALGVESNGGFCSLMSNLFTKLNLVYGSDCGSRNCNPLGAGVGSGVGSLPGVVSFVQFKCLNTEERVRLLVKFFNVSRYEYRSLQPESTLVGEGAWDGKTNQLHFVACRIVNYAVSLANARVGDCSIRLSLMFPAVLSLRNHSNIVGDIWSTRGVNDSSYFDKVGFFSSLDQAFRKYVLEGVKYEYTVADEVKNSCSVGEERKGEGRYPDVYSPDMNLLLRPKAEKYLAGQGHGSPFSVGGHILRYKFLNQMEPSNSSVVNISYVMHIRPLTIGFNDSTGYGFDMSAEGTYNTKTGILCMIGCVLTRSSEGKLWRNALFDCETSVNVQFPSLDADAKQHAKGSIVSTRPTTDPHYFEPIEVSTASVYAHVAEESIWRMDIEITLVLISKTLACVFVGLQLYYTRKWPETPPFTSIVMLVVLTLGHMIPLLLNFEALFMNRHDRSNVSLDSGGWLAVNEVIVRIVTMVAFLLQFRLLQLTWSSRLTDAKSKGLWNSEKKVIYSSLPVYIGGMLIAWLARKQNPSLQLDTLIPRSLQHYQIQIHNSRPIHNQLSALWGSLMSYGGLVHDGFLLPQILFNLFHNSQEKALSHSFYIGTTFLRMFPHLYDLYRAHKGFDFPTLKIFYANHVLDFYSTAWNIIIPCLGLLFAALIFSQQRYGGRCILPKRFRQTCEYEKVAAVNGEEL</sequence>
<dbReference type="AlphaFoldDB" id="A0A7N0ZV80"/>
<dbReference type="OMA" id="CAERQKV"/>
<dbReference type="EC" id="2.3.2.27" evidence="4"/>
<evidence type="ECO:0000256" key="1">
    <source>
        <dbReference type="ARBA" id="ARBA00000900"/>
    </source>
</evidence>
<name>A0A7N0ZV80_KALFE</name>
<feature type="transmembrane region" description="Helical" evidence="10">
    <location>
        <begin position="582"/>
        <end position="600"/>
    </location>
</feature>
<feature type="domain" description="SWEET-like" evidence="11">
    <location>
        <begin position="454"/>
        <end position="749"/>
    </location>
</feature>
<dbReference type="EnsemblPlants" id="Kaladp0039s0219.1.v1.1">
    <property type="protein sequence ID" value="Kaladp0039s0219.1.v1.1.CDS.1"/>
    <property type="gene ID" value="Kaladp0039s0219.v1.1"/>
</dbReference>
<evidence type="ECO:0000313" key="14">
    <source>
        <dbReference type="Proteomes" id="UP000594263"/>
    </source>
</evidence>
<evidence type="ECO:0000256" key="3">
    <source>
        <dbReference type="ARBA" id="ARBA00004906"/>
    </source>
</evidence>
<feature type="domain" description="DUF2921" evidence="12">
    <location>
        <begin position="109"/>
        <end position="247"/>
    </location>
</feature>
<reference evidence="13" key="1">
    <citation type="submission" date="2021-01" db="UniProtKB">
        <authorList>
            <consortium name="EnsemblPlants"/>
        </authorList>
    </citation>
    <scope>IDENTIFICATION</scope>
</reference>
<organism evidence="13 14">
    <name type="scientific">Kalanchoe fedtschenkoi</name>
    <name type="common">Lavender scallops</name>
    <name type="synonym">South American air plant</name>
    <dbReference type="NCBI Taxonomy" id="63787"/>
    <lineage>
        <taxon>Eukaryota</taxon>
        <taxon>Viridiplantae</taxon>
        <taxon>Streptophyta</taxon>
        <taxon>Embryophyta</taxon>
        <taxon>Tracheophyta</taxon>
        <taxon>Spermatophyta</taxon>
        <taxon>Magnoliopsida</taxon>
        <taxon>eudicotyledons</taxon>
        <taxon>Gunneridae</taxon>
        <taxon>Pentapetalae</taxon>
        <taxon>Saxifragales</taxon>
        <taxon>Crassulaceae</taxon>
        <taxon>Kalanchoe</taxon>
    </lineage>
</organism>
<feature type="transmembrane region" description="Helical" evidence="10">
    <location>
        <begin position="465"/>
        <end position="486"/>
    </location>
</feature>
<dbReference type="Pfam" id="PF11145">
    <property type="entry name" value="DUF2921"/>
    <property type="match status" value="1"/>
</dbReference>
<evidence type="ECO:0000256" key="9">
    <source>
        <dbReference type="ARBA" id="ARBA00023136"/>
    </source>
</evidence>
<dbReference type="Gramene" id="Kaladp0039s0219.1.v1.1">
    <property type="protein sequence ID" value="Kaladp0039s0219.1.v1.1.CDS.1"/>
    <property type="gene ID" value="Kaladp0039s0219.v1.1"/>
</dbReference>
<evidence type="ECO:0000256" key="6">
    <source>
        <dbReference type="ARBA" id="ARBA00022692"/>
    </source>
</evidence>
<keyword evidence="5" id="KW-0808">Transferase</keyword>
<feature type="transmembrane region" description="Helical" evidence="10">
    <location>
        <begin position="498"/>
        <end position="522"/>
    </location>
</feature>
<feature type="transmembrane region" description="Helical" evidence="10">
    <location>
        <begin position="542"/>
        <end position="561"/>
    </location>
</feature>
<evidence type="ECO:0000256" key="2">
    <source>
        <dbReference type="ARBA" id="ARBA00004127"/>
    </source>
</evidence>
<keyword evidence="7" id="KW-0833">Ubl conjugation pathway</keyword>
<comment type="catalytic activity">
    <reaction evidence="1">
        <text>S-ubiquitinyl-[E2 ubiquitin-conjugating enzyme]-L-cysteine + [acceptor protein]-L-lysine = [E2 ubiquitin-conjugating enzyme]-L-cysteine + N(6)-ubiquitinyl-[acceptor protein]-L-lysine.</text>
        <dbReference type="EC" id="2.3.2.27"/>
    </reaction>
</comment>
<dbReference type="PANTHER" id="PTHR33389:SF22">
    <property type="entry name" value="FAMILY PROTEIN, PUTATIVE (DUF2921)-RELATED"/>
    <property type="match status" value="1"/>
</dbReference>
<dbReference type="Proteomes" id="UP000594263">
    <property type="component" value="Unplaced"/>
</dbReference>
<keyword evidence="14" id="KW-1185">Reference proteome</keyword>
<evidence type="ECO:0000256" key="10">
    <source>
        <dbReference type="SAM" id="Phobius"/>
    </source>
</evidence>
<feature type="transmembrane region" description="Helical" evidence="10">
    <location>
        <begin position="713"/>
        <end position="734"/>
    </location>
</feature>
<evidence type="ECO:0000259" key="11">
    <source>
        <dbReference type="Pfam" id="PF11145"/>
    </source>
</evidence>
<comment type="subcellular location">
    <subcellularLocation>
        <location evidence="2">Endomembrane system</location>
        <topology evidence="2">Multi-pass membrane protein</topology>
    </subcellularLocation>
</comment>
<dbReference type="Pfam" id="PF25333">
    <property type="entry name" value="DUF2921_N"/>
    <property type="match status" value="2"/>
</dbReference>
<evidence type="ECO:0000256" key="8">
    <source>
        <dbReference type="ARBA" id="ARBA00022989"/>
    </source>
</evidence>
<evidence type="ECO:0000256" key="4">
    <source>
        <dbReference type="ARBA" id="ARBA00012483"/>
    </source>
</evidence>
<dbReference type="GO" id="GO:0012505">
    <property type="term" value="C:endomembrane system"/>
    <property type="evidence" value="ECO:0007669"/>
    <property type="project" value="UniProtKB-SubCell"/>
</dbReference>
<feature type="domain" description="DUF2921" evidence="12">
    <location>
        <begin position="365"/>
        <end position="442"/>
    </location>
</feature>
<dbReference type="GO" id="GO:0061630">
    <property type="term" value="F:ubiquitin protein ligase activity"/>
    <property type="evidence" value="ECO:0007669"/>
    <property type="project" value="UniProtKB-EC"/>
</dbReference>
<dbReference type="InterPro" id="IPR021319">
    <property type="entry name" value="DUF2921"/>
</dbReference>
<accession>A0A7N0ZV80</accession>
<dbReference type="InterPro" id="IPR057425">
    <property type="entry name" value="DUF2921_N"/>
</dbReference>
<keyword evidence="9 10" id="KW-0472">Membrane</keyword>
<keyword evidence="8 10" id="KW-1133">Transmembrane helix</keyword>